<sequence>MVNIENHLMNMLHDYQQAAIENKVSNEPTNITNRFEFLLKQTEIFSHFMTFGKDEPQKPKPGRKKKEKEVDVNDHRHRRTEEEEDAELLSESKKDVTLFRFVEI</sequence>
<evidence type="ECO:0000313" key="2">
    <source>
        <dbReference type="EMBL" id="KAK4337103.1"/>
    </source>
</evidence>
<dbReference type="Proteomes" id="UP001291623">
    <property type="component" value="Unassembled WGS sequence"/>
</dbReference>
<protein>
    <submittedName>
        <fullName evidence="2">Uncharacterized protein</fullName>
    </submittedName>
</protein>
<feature type="region of interest" description="Disordered" evidence="1">
    <location>
        <begin position="50"/>
        <end position="89"/>
    </location>
</feature>
<gene>
    <name evidence="2" type="ORF">RND71_043853</name>
</gene>
<organism evidence="2 3">
    <name type="scientific">Anisodus tanguticus</name>
    <dbReference type="NCBI Taxonomy" id="243964"/>
    <lineage>
        <taxon>Eukaryota</taxon>
        <taxon>Viridiplantae</taxon>
        <taxon>Streptophyta</taxon>
        <taxon>Embryophyta</taxon>
        <taxon>Tracheophyta</taxon>
        <taxon>Spermatophyta</taxon>
        <taxon>Magnoliopsida</taxon>
        <taxon>eudicotyledons</taxon>
        <taxon>Gunneridae</taxon>
        <taxon>Pentapetalae</taxon>
        <taxon>asterids</taxon>
        <taxon>lamiids</taxon>
        <taxon>Solanales</taxon>
        <taxon>Solanaceae</taxon>
        <taxon>Solanoideae</taxon>
        <taxon>Hyoscyameae</taxon>
        <taxon>Anisodus</taxon>
    </lineage>
</organism>
<dbReference type="AlphaFoldDB" id="A0AAE1UM83"/>
<accession>A0AAE1UM83</accession>
<evidence type="ECO:0000313" key="3">
    <source>
        <dbReference type="Proteomes" id="UP001291623"/>
    </source>
</evidence>
<evidence type="ECO:0000256" key="1">
    <source>
        <dbReference type="SAM" id="MobiDB-lite"/>
    </source>
</evidence>
<name>A0AAE1UM83_9SOLA</name>
<comment type="caution">
    <text evidence="2">The sequence shown here is derived from an EMBL/GenBank/DDBJ whole genome shotgun (WGS) entry which is preliminary data.</text>
</comment>
<proteinExistence type="predicted"/>
<dbReference type="EMBL" id="JAVYJV010000054">
    <property type="protein sequence ID" value="KAK4337103.1"/>
    <property type="molecule type" value="Genomic_DNA"/>
</dbReference>
<keyword evidence="3" id="KW-1185">Reference proteome</keyword>
<reference evidence="2" key="1">
    <citation type="submission" date="2023-12" db="EMBL/GenBank/DDBJ databases">
        <title>Genome assembly of Anisodus tanguticus.</title>
        <authorList>
            <person name="Wang Y.-J."/>
        </authorList>
    </citation>
    <scope>NUCLEOTIDE SEQUENCE</scope>
    <source>
        <strain evidence="2">KB-2021</strain>
        <tissue evidence="2">Leaf</tissue>
    </source>
</reference>